<dbReference type="AlphaFoldDB" id="A0A4Q0T3W2"/>
<dbReference type="Proteomes" id="UP000289437">
    <property type="component" value="Unassembled WGS sequence"/>
</dbReference>
<dbReference type="RefSeq" id="WP_128911415.1">
    <property type="nucleotide sequence ID" value="NZ_RDSM01000001.1"/>
</dbReference>
<dbReference type="OrthoDB" id="104925at2"/>
<accession>A0A4Q0T3W2</accession>
<feature type="transmembrane region" description="Helical" evidence="1">
    <location>
        <begin position="202"/>
        <end position="221"/>
    </location>
</feature>
<reference evidence="2 3" key="1">
    <citation type="submission" date="2018-11" db="EMBL/GenBank/DDBJ databases">
        <authorList>
            <person name="Mardanov A.V."/>
            <person name="Ravin N.V."/>
            <person name="Dedysh S.N."/>
        </authorList>
    </citation>
    <scope>NUCLEOTIDE SEQUENCE [LARGE SCALE GENOMIC DNA]</scope>
    <source>
        <strain evidence="2 3">AF10</strain>
    </source>
</reference>
<feature type="transmembrane region" description="Helical" evidence="1">
    <location>
        <begin position="87"/>
        <end position="109"/>
    </location>
</feature>
<keyword evidence="1" id="KW-0472">Membrane</keyword>
<evidence type="ECO:0000313" key="3">
    <source>
        <dbReference type="Proteomes" id="UP000289437"/>
    </source>
</evidence>
<name>A0A4Q0T3W2_9BACT</name>
<gene>
    <name evidence="2" type="ORF">GRAN_0520</name>
</gene>
<evidence type="ECO:0000313" key="2">
    <source>
        <dbReference type="EMBL" id="RXH57210.1"/>
    </source>
</evidence>
<feature type="transmembrane region" description="Helical" evidence="1">
    <location>
        <begin position="338"/>
        <end position="359"/>
    </location>
</feature>
<feature type="transmembrane region" description="Helical" evidence="1">
    <location>
        <begin position="121"/>
        <end position="140"/>
    </location>
</feature>
<dbReference type="EMBL" id="RDSM01000001">
    <property type="protein sequence ID" value="RXH57210.1"/>
    <property type="molecule type" value="Genomic_DNA"/>
</dbReference>
<proteinExistence type="predicted"/>
<keyword evidence="1" id="KW-0812">Transmembrane</keyword>
<evidence type="ECO:0000256" key="1">
    <source>
        <dbReference type="SAM" id="Phobius"/>
    </source>
</evidence>
<sequence length="503" mass="54983">MTLSERRLALVPVAFYLVLVVVLVAGVLATTHGHFVYALDDPYIHLAMAENLAHGHYGINAGEFSSPSSSIVWPFLLVPFAETPVHVFVPLALNLLFGCVAALLLGRVVSGWRMAWWQRAITGAALVLAADLPSLTIIGMEHTLQVMLAIACASGLLEVLDGGELPGWSLAAAVVAPIVRYEDVALTLAVCVGLVGMKRWKASFAVGGLAMAPLIAFSVFLKQLGLPALPLSVLVKGDVSEVSDLGVRIRIAFETCVLQAVKDPERYPVLVLFLVLTYMTIRSRARAQRFVLGGSAMLAALQLLIGRFGWLYRYEVYAVIFLTLICMHMLARCEGFRFWHVSLVVGAATFSMIGTARTVGASSGIYRQQYQMHRFVTGFYRGDYAVNDLGLVSFERRPGSYVLDIYGLASLQAAQQDDKTTAWLDRFVKRRGVALVMMYPEWFDDVPDSWTELGRMCEADPPVSIGEGCVSFYSSTTDGTPVLREEVRAFAKTLPAGVTLTQK</sequence>
<feature type="transmembrane region" description="Helical" evidence="1">
    <location>
        <begin position="314"/>
        <end position="331"/>
    </location>
</feature>
<protein>
    <recommendedName>
        <fullName evidence="4">Glycosyltransferase RgtA/B/C/D-like domain-containing protein</fullName>
    </recommendedName>
</protein>
<reference evidence="3" key="2">
    <citation type="submission" date="2019-02" db="EMBL/GenBank/DDBJ databases">
        <title>Granulicella sibirica sp. nov., a psychrotolerant acidobacterium isolated from an organic soil layer in forested tundra, West Siberia.</title>
        <authorList>
            <person name="Oshkin I.Y."/>
            <person name="Kulichevskaya I.S."/>
            <person name="Rijpstra W.I.C."/>
            <person name="Sinninghe Damste J.S."/>
            <person name="Rakitin A.L."/>
            <person name="Ravin N.V."/>
            <person name="Dedysh S.N."/>
        </authorList>
    </citation>
    <scope>NUCLEOTIDE SEQUENCE [LARGE SCALE GENOMIC DNA]</scope>
    <source>
        <strain evidence="3">AF10</strain>
    </source>
</reference>
<feature type="transmembrane region" description="Helical" evidence="1">
    <location>
        <begin position="290"/>
        <end position="308"/>
    </location>
</feature>
<evidence type="ECO:0008006" key="4">
    <source>
        <dbReference type="Google" id="ProtNLM"/>
    </source>
</evidence>
<organism evidence="2 3">
    <name type="scientific">Granulicella sibirica</name>
    <dbReference type="NCBI Taxonomy" id="2479048"/>
    <lineage>
        <taxon>Bacteria</taxon>
        <taxon>Pseudomonadati</taxon>
        <taxon>Acidobacteriota</taxon>
        <taxon>Terriglobia</taxon>
        <taxon>Terriglobales</taxon>
        <taxon>Acidobacteriaceae</taxon>
        <taxon>Granulicella</taxon>
    </lineage>
</organism>
<keyword evidence="1" id="KW-1133">Transmembrane helix</keyword>
<keyword evidence="3" id="KW-1185">Reference proteome</keyword>
<comment type="caution">
    <text evidence="2">The sequence shown here is derived from an EMBL/GenBank/DDBJ whole genome shotgun (WGS) entry which is preliminary data.</text>
</comment>